<keyword evidence="3" id="KW-1185">Reference proteome</keyword>
<evidence type="ECO:0000256" key="1">
    <source>
        <dbReference type="SAM" id="MobiDB-lite"/>
    </source>
</evidence>
<accession>A0A816I0W4</accession>
<evidence type="ECO:0000313" key="3">
    <source>
        <dbReference type="Proteomes" id="UP000663828"/>
    </source>
</evidence>
<organism evidence="2 3">
    <name type="scientific">Adineta ricciae</name>
    <name type="common">Rotifer</name>
    <dbReference type="NCBI Taxonomy" id="249248"/>
    <lineage>
        <taxon>Eukaryota</taxon>
        <taxon>Metazoa</taxon>
        <taxon>Spiralia</taxon>
        <taxon>Gnathifera</taxon>
        <taxon>Rotifera</taxon>
        <taxon>Eurotatoria</taxon>
        <taxon>Bdelloidea</taxon>
        <taxon>Adinetida</taxon>
        <taxon>Adinetidae</taxon>
        <taxon>Adineta</taxon>
    </lineage>
</organism>
<proteinExistence type="predicted"/>
<evidence type="ECO:0000313" key="2">
    <source>
        <dbReference type="EMBL" id="CAF1691851.1"/>
    </source>
</evidence>
<sequence>MKLVQSIHSNLKVNNLILQRTADNRNTFYVGNRKEFDAKANKHMTKSDDINEFILFIGDGSKGMDDDDDDDDLLQQQPPPQDPQYLLSGRIEAINFALETLEKRKALNHDII</sequence>
<feature type="non-terminal residue" evidence="2">
    <location>
        <position position="112"/>
    </location>
</feature>
<reference evidence="2" key="1">
    <citation type="submission" date="2021-02" db="EMBL/GenBank/DDBJ databases">
        <authorList>
            <person name="Nowell W R."/>
        </authorList>
    </citation>
    <scope>NUCLEOTIDE SEQUENCE</scope>
</reference>
<feature type="region of interest" description="Disordered" evidence="1">
    <location>
        <begin position="60"/>
        <end position="85"/>
    </location>
</feature>
<protein>
    <submittedName>
        <fullName evidence="2">Uncharacterized protein</fullName>
    </submittedName>
</protein>
<name>A0A816I0W4_ADIRI</name>
<gene>
    <name evidence="2" type="ORF">XAT740_LOCUS64383</name>
</gene>
<comment type="caution">
    <text evidence="2">The sequence shown here is derived from an EMBL/GenBank/DDBJ whole genome shotgun (WGS) entry which is preliminary data.</text>
</comment>
<dbReference type="AlphaFoldDB" id="A0A816I0W4"/>
<dbReference type="Proteomes" id="UP000663828">
    <property type="component" value="Unassembled WGS sequence"/>
</dbReference>
<dbReference type="EMBL" id="CAJNOR010022189">
    <property type="protein sequence ID" value="CAF1691851.1"/>
    <property type="molecule type" value="Genomic_DNA"/>
</dbReference>